<accession>A0ABV6PC17</accession>
<keyword evidence="7" id="KW-0234">DNA repair</keyword>
<dbReference type="Pfam" id="PF17191">
    <property type="entry name" value="RecG_wedge"/>
    <property type="match status" value="1"/>
</dbReference>
<dbReference type="PROSITE" id="PS51194">
    <property type="entry name" value="HELICASE_CTER"/>
    <property type="match status" value="1"/>
</dbReference>
<dbReference type="PROSITE" id="PS51192">
    <property type="entry name" value="HELICASE_ATP_BIND_1"/>
    <property type="match status" value="1"/>
</dbReference>
<evidence type="ECO:0000256" key="8">
    <source>
        <dbReference type="SAM" id="MobiDB-lite"/>
    </source>
</evidence>
<dbReference type="SMART" id="SM00487">
    <property type="entry name" value="DEXDc"/>
    <property type="match status" value="1"/>
</dbReference>
<protein>
    <submittedName>
        <fullName evidence="11">ATP-dependent DNA helicase RecG</fullName>
    </submittedName>
</protein>
<dbReference type="InterPro" id="IPR011545">
    <property type="entry name" value="DEAD/DEAH_box_helicase_dom"/>
</dbReference>
<feature type="domain" description="Helicase C-terminal" evidence="10">
    <location>
        <begin position="499"/>
        <end position="658"/>
    </location>
</feature>
<dbReference type="SMART" id="SM00490">
    <property type="entry name" value="HELICc"/>
    <property type="match status" value="1"/>
</dbReference>
<dbReference type="InterPro" id="IPR033454">
    <property type="entry name" value="RecG_wedge"/>
</dbReference>
<dbReference type="SUPFAM" id="SSF50249">
    <property type="entry name" value="Nucleic acid-binding proteins"/>
    <property type="match status" value="1"/>
</dbReference>
<organism evidence="11 12">
    <name type="scientific">Micrococcoides hystricis</name>
    <dbReference type="NCBI Taxonomy" id="1572761"/>
    <lineage>
        <taxon>Bacteria</taxon>
        <taxon>Bacillati</taxon>
        <taxon>Actinomycetota</taxon>
        <taxon>Actinomycetes</taxon>
        <taxon>Micrococcales</taxon>
        <taxon>Micrococcaceae</taxon>
        <taxon>Micrococcoides</taxon>
    </lineage>
</organism>
<keyword evidence="3" id="KW-0378">Hydrolase</keyword>
<dbReference type="InterPro" id="IPR027417">
    <property type="entry name" value="P-loop_NTPase"/>
</dbReference>
<evidence type="ECO:0000256" key="5">
    <source>
        <dbReference type="ARBA" id="ARBA00022840"/>
    </source>
</evidence>
<dbReference type="InterPro" id="IPR047112">
    <property type="entry name" value="RecG/Mfd"/>
</dbReference>
<keyword evidence="12" id="KW-1185">Reference proteome</keyword>
<evidence type="ECO:0000256" key="1">
    <source>
        <dbReference type="ARBA" id="ARBA00022741"/>
    </source>
</evidence>
<dbReference type="InterPro" id="IPR001650">
    <property type="entry name" value="Helicase_C-like"/>
</dbReference>
<dbReference type="EMBL" id="JBHLUB010000031">
    <property type="protein sequence ID" value="MFC0582673.1"/>
    <property type="molecule type" value="Genomic_DNA"/>
</dbReference>
<dbReference type="InterPro" id="IPR012340">
    <property type="entry name" value="NA-bd_OB-fold"/>
</dbReference>
<gene>
    <name evidence="11" type="ORF">ACFFFR_09835</name>
</gene>
<evidence type="ECO:0000256" key="7">
    <source>
        <dbReference type="ARBA" id="ARBA00023204"/>
    </source>
</evidence>
<keyword evidence="4 11" id="KW-0347">Helicase</keyword>
<evidence type="ECO:0000259" key="9">
    <source>
        <dbReference type="PROSITE" id="PS51192"/>
    </source>
</evidence>
<evidence type="ECO:0000256" key="6">
    <source>
        <dbReference type="ARBA" id="ARBA00023125"/>
    </source>
</evidence>
<keyword evidence="2" id="KW-0227">DNA damage</keyword>
<evidence type="ECO:0000256" key="4">
    <source>
        <dbReference type="ARBA" id="ARBA00022806"/>
    </source>
</evidence>
<evidence type="ECO:0000259" key="10">
    <source>
        <dbReference type="PROSITE" id="PS51194"/>
    </source>
</evidence>
<dbReference type="GO" id="GO:0004386">
    <property type="term" value="F:helicase activity"/>
    <property type="evidence" value="ECO:0007669"/>
    <property type="project" value="UniProtKB-KW"/>
</dbReference>
<evidence type="ECO:0000313" key="11">
    <source>
        <dbReference type="EMBL" id="MFC0582673.1"/>
    </source>
</evidence>
<evidence type="ECO:0000313" key="12">
    <source>
        <dbReference type="Proteomes" id="UP001589862"/>
    </source>
</evidence>
<proteinExistence type="predicted"/>
<evidence type="ECO:0000256" key="2">
    <source>
        <dbReference type="ARBA" id="ARBA00022763"/>
    </source>
</evidence>
<feature type="domain" description="Helicase ATP-binding" evidence="9">
    <location>
        <begin position="285"/>
        <end position="462"/>
    </location>
</feature>
<dbReference type="PANTHER" id="PTHR47964">
    <property type="entry name" value="ATP-DEPENDENT DNA HELICASE HOMOLOG RECG, CHLOROPLASTIC"/>
    <property type="match status" value="1"/>
</dbReference>
<comment type="caution">
    <text evidence="11">The sequence shown here is derived from an EMBL/GenBank/DDBJ whole genome shotgun (WGS) entry which is preliminary data.</text>
</comment>
<reference evidence="11 12" key="1">
    <citation type="submission" date="2024-09" db="EMBL/GenBank/DDBJ databases">
        <authorList>
            <person name="Sun Q."/>
            <person name="Mori K."/>
        </authorList>
    </citation>
    <scope>NUCLEOTIDE SEQUENCE [LARGE SCALE GENOMIC DNA]</scope>
    <source>
        <strain evidence="11 12">NCAIM B.02604</strain>
    </source>
</reference>
<keyword evidence="6" id="KW-0238">DNA-binding</keyword>
<dbReference type="RefSeq" id="WP_377460005.1">
    <property type="nucleotide sequence ID" value="NZ_JBHLUB010000031.1"/>
</dbReference>
<dbReference type="CDD" id="cd04488">
    <property type="entry name" value="RecG_wedge_OBF"/>
    <property type="match status" value="1"/>
</dbReference>
<dbReference type="Proteomes" id="UP001589862">
    <property type="component" value="Unassembled WGS sequence"/>
</dbReference>
<feature type="region of interest" description="Disordered" evidence="8">
    <location>
        <begin position="133"/>
        <end position="161"/>
    </location>
</feature>
<dbReference type="Pfam" id="PF00270">
    <property type="entry name" value="DEAD"/>
    <property type="match status" value="1"/>
</dbReference>
<keyword evidence="1" id="KW-0547">Nucleotide-binding</keyword>
<keyword evidence="5" id="KW-0067">ATP-binding</keyword>
<dbReference type="Gene3D" id="3.40.50.300">
    <property type="entry name" value="P-loop containing nucleotide triphosphate hydrolases"/>
    <property type="match status" value="2"/>
</dbReference>
<name>A0ABV6PC17_9MICC</name>
<dbReference type="SUPFAM" id="SSF52540">
    <property type="entry name" value="P-loop containing nucleoside triphosphate hydrolases"/>
    <property type="match status" value="2"/>
</dbReference>
<dbReference type="PANTHER" id="PTHR47964:SF1">
    <property type="entry name" value="ATP-DEPENDENT DNA HELICASE HOMOLOG RECG, CHLOROPLASTIC"/>
    <property type="match status" value="1"/>
</dbReference>
<sequence length="731" mass="80041">MSQPDFFTRLTEPLQNVLGTKTAQALEKELGFSTVGQLLNYRPRKWLERGELTPLDQLLVGEPATVIAEVQKVSPPRRTARGILLTKVVLGNAVGGSHQSLDLTFFNNRWIHNKLTPGETIMVHGKVSSFNGQLQMSSPEVNTDADESGQTPGPEPLYPATASLPTWRIKKSIHTVLDLVDTADVPDPVPEPIREKLSLISLSQAFQYLHRPADMEQAKAAVRRLAFHEALMIQMSLAQQRLDSAELAAQSFPAEDLSMRTSFDESLPFELTDGQREAGTLLADKLSHSYPMNVLLQGEVGAGKTLVALRAMLQVIQHGGQVVLLAPTEVLATQHLRSISAMTEGITTQNKNNTLDFSAEQPLRVVLLTGSMPTAARRQALLEIADGSADIVVGTHAVLSENVSFLNLGLVVVDEQHRFGVEQRAALRQRSEPVPHLLVMSATPIPRSIALTTFGDLEMVELAGVPANRAPVNSTVVNMAASPETILYVWQVIVDAVRQGRQAYIICPKINPTTAEGPDLGRQHDAAVEVLTARLATLPLFEGLRLGQMHGQLPAADKENIMRAFERHEIDVLVSTTVVEVGVDVPNATVMVVLDADSFGISTLHQLRGRIRRSEHPGTFIMVHRRDETDQATAPTLRRLNAVAETTDGMELAIEDLNLRKEGDILGVDQSGRGSSLRFLRLRQDTKLISAAHDLAAQILSADVGEKIVDVLNSWMTLWQQDYAAEYLHHG</sequence>
<evidence type="ECO:0000256" key="3">
    <source>
        <dbReference type="ARBA" id="ARBA00022801"/>
    </source>
</evidence>
<dbReference type="Pfam" id="PF00271">
    <property type="entry name" value="Helicase_C"/>
    <property type="match status" value="1"/>
</dbReference>
<dbReference type="Gene3D" id="2.40.50.140">
    <property type="entry name" value="Nucleic acid-binding proteins"/>
    <property type="match status" value="1"/>
</dbReference>
<dbReference type="InterPro" id="IPR014001">
    <property type="entry name" value="Helicase_ATP-bd"/>
</dbReference>